<dbReference type="EC" id="2.7.11.1" evidence="1"/>
<evidence type="ECO:0000256" key="1">
    <source>
        <dbReference type="ARBA" id="ARBA00012513"/>
    </source>
</evidence>
<dbReference type="FunFam" id="3.30.200.20:FF:000003">
    <property type="entry name" value="Non-specific serine/threonine protein kinase"/>
    <property type="match status" value="1"/>
</dbReference>
<feature type="compositionally biased region" description="Polar residues" evidence="10">
    <location>
        <begin position="13"/>
        <end position="28"/>
    </location>
</feature>
<dbReference type="GO" id="GO:0005524">
    <property type="term" value="F:ATP binding"/>
    <property type="evidence" value="ECO:0007669"/>
    <property type="project" value="UniProtKB-UniRule"/>
</dbReference>
<dbReference type="SUPFAM" id="SSF56112">
    <property type="entry name" value="Protein kinase-like (PK-like)"/>
    <property type="match status" value="1"/>
</dbReference>
<evidence type="ECO:0000256" key="6">
    <source>
        <dbReference type="ARBA" id="ARBA00022840"/>
    </source>
</evidence>
<dbReference type="Gene3D" id="1.10.510.10">
    <property type="entry name" value="Transferase(Phosphotransferase) domain 1"/>
    <property type="match status" value="1"/>
</dbReference>
<sequence length="558" mass="62406">MFSSPQGKRPVSRTESSLGPTKSRNNLGGTASRILLYGTRSGSNPKILAAEVEMLEVLSLNSKRSCIKMTKDNLFSQNGVHSSPHISSSRHLSSSGSSSRNRSSSTGGKSGCSSRQVSGGSAKVIPRCQSVFKDIISTSKVGSASSTDDSNVGNTLNEPQENRKSIYERLTWQQQHDKACQRDLALGRRIGFYKFKSELGTGNFSRVKMGIHLPTKEKVAIKIIDKRKLDAKTSKMVSKEIAIMDTLSHPHLIRLYEVCETMTNLYLMMEYAPGGELFTRLNSQGPYEEREAKSIFVQVTSAVEYMHDNKFVHRDLKAENVFFSTPDIVKVGDFGFATQVAAQDQQLNTFCGSPPYAAPELFQDDHYYGYSVDIWALGILLYFMLTSTMPFKGQTVTAIKNSILEGSFLVPEFLSYDSNELIKGVLQRQPAYRWTLKKIQESSWLQNMDWIEGDDSFRANPSISIVNNPRDEEQMTLDEGPRSQVLGTYRILLHRFLKGNKVGSIHNQYHQRYGGSLDSSMNSSKSTNLMKKFSPQLLTNGTNNRVKKPPRSRACILL</sequence>
<keyword evidence="4 9" id="KW-0547">Nucleotide-binding</keyword>
<dbReference type="GO" id="GO:0035556">
    <property type="term" value="P:intracellular signal transduction"/>
    <property type="evidence" value="ECO:0007669"/>
    <property type="project" value="TreeGrafter"/>
</dbReference>
<dbReference type="AlphaFoldDB" id="A0A7R8CUJ2"/>
<dbReference type="GO" id="GO:0005737">
    <property type="term" value="C:cytoplasm"/>
    <property type="evidence" value="ECO:0007669"/>
    <property type="project" value="TreeGrafter"/>
</dbReference>
<dbReference type="FunFam" id="1.10.510.10:FF:000571">
    <property type="entry name" value="Maternal embryonic leucine zipper kinase"/>
    <property type="match status" value="1"/>
</dbReference>
<keyword evidence="6 9" id="KW-0067">ATP-binding</keyword>
<feature type="domain" description="Protein kinase" evidence="11">
    <location>
        <begin position="193"/>
        <end position="445"/>
    </location>
</feature>
<evidence type="ECO:0000256" key="5">
    <source>
        <dbReference type="ARBA" id="ARBA00022777"/>
    </source>
</evidence>
<dbReference type="InterPro" id="IPR011009">
    <property type="entry name" value="Kinase-like_dom_sf"/>
</dbReference>
<proteinExistence type="predicted"/>
<feature type="compositionally biased region" description="Low complexity" evidence="10">
    <location>
        <begin position="79"/>
        <end position="114"/>
    </location>
</feature>
<dbReference type="PANTHER" id="PTHR24346">
    <property type="entry name" value="MAP/MICROTUBULE AFFINITY-REGULATING KINASE"/>
    <property type="match status" value="1"/>
</dbReference>
<dbReference type="PROSITE" id="PS00107">
    <property type="entry name" value="PROTEIN_KINASE_ATP"/>
    <property type="match status" value="1"/>
</dbReference>
<feature type="binding site" evidence="9">
    <location>
        <position position="222"/>
    </location>
    <ligand>
        <name>ATP</name>
        <dbReference type="ChEBI" id="CHEBI:30616"/>
    </ligand>
</feature>
<evidence type="ECO:0000313" key="12">
    <source>
        <dbReference type="EMBL" id="CAF2899380.1"/>
    </source>
</evidence>
<dbReference type="InterPro" id="IPR017441">
    <property type="entry name" value="Protein_kinase_ATP_BS"/>
</dbReference>
<gene>
    <name evidence="12" type="ORF">LSAA_8064</name>
</gene>
<protein>
    <recommendedName>
        <fullName evidence="1">non-specific serine/threonine protein kinase</fullName>
        <ecNumber evidence="1">2.7.11.1</ecNumber>
    </recommendedName>
</protein>
<dbReference type="EMBL" id="HG994582">
    <property type="protein sequence ID" value="CAF2899380.1"/>
    <property type="molecule type" value="Genomic_DNA"/>
</dbReference>
<evidence type="ECO:0000256" key="10">
    <source>
        <dbReference type="SAM" id="MobiDB-lite"/>
    </source>
</evidence>
<keyword evidence="2" id="KW-0723">Serine/threonine-protein kinase</keyword>
<evidence type="ECO:0000313" key="13">
    <source>
        <dbReference type="Proteomes" id="UP000675881"/>
    </source>
</evidence>
<dbReference type="PROSITE" id="PS00108">
    <property type="entry name" value="PROTEIN_KINASE_ST"/>
    <property type="match status" value="1"/>
</dbReference>
<evidence type="ECO:0000256" key="9">
    <source>
        <dbReference type="PROSITE-ProRule" id="PRU10141"/>
    </source>
</evidence>
<dbReference type="PROSITE" id="PS50011">
    <property type="entry name" value="PROTEIN_KINASE_DOM"/>
    <property type="match status" value="1"/>
</dbReference>
<evidence type="ECO:0000259" key="11">
    <source>
        <dbReference type="PROSITE" id="PS50011"/>
    </source>
</evidence>
<evidence type="ECO:0000256" key="3">
    <source>
        <dbReference type="ARBA" id="ARBA00022679"/>
    </source>
</evidence>
<feature type="compositionally biased region" description="Polar residues" evidence="10">
    <location>
        <begin position="141"/>
        <end position="159"/>
    </location>
</feature>
<dbReference type="GO" id="GO:0000226">
    <property type="term" value="P:microtubule cytoskeleton organization"/>
    <property type="evidence" value="ECO:0007669"/>
    <property type="project" value="TreeGrafter"/>
</dbReference>
<name>A0A7R8CUJ2_LEPSM</name>
<keyword evidence="3 12" id="KW-0808">Transferase</keyword>
<feature type="region of interest" description="Disordered" evidence="10">
    <location>
        <begin position="78"/>
        <end position="119"/>
    </location>
</feature>
<organism evidence="12 13">
    <name type="scientific">Lepeophtheirus salmonis</name>
    <name type="common">Salmon louse</name>
    <name type="synonym">Caligus salmonis</name>
    <dbReference type="NCBI Taxonomy" id="72036"/>
    <lineage>
        <taxon>Eukaryota</taxon>
        <taxon>Metazoa</taxon>
        <taxon>Ecdysozoa</taxon>
        <taxon>Arthropoda</taxon>
        <taxon>Crustacea</taxon>
        <taxon>Multicrustacea</taxon>
        <taxon>Hexanauplia</taxon>
        <taxon>Copepoda</taxon>
        <taxon>Siphonostomatoida</taxon>
        <taxon>Caligidae</taxon>
        <taxon>Lepeophtheirus</taxon>
    </lineage>
</organism>
<dbReference type="GO" id="GO:0050321">
    <property type="term" value="F:tau-protein kinase activity"/>
    <property type="evidence" value="ECO:0007669"/>
    <property type="project" value="TreeGrafter"/>
</dbReference>
<dbReference type="Pfam" id="PF00069">
    <property type="entry name" value="Pkinase"/>
    <property type="match status" value="1"/>
</dbReference>
<keyword evidence="13" id="KW-1185">Reference proteome</keyword>
<evidence type="ECO:0000256" key="2">
    <source>
        <dbReference type="ARBA" id="ARBA00022527"/>
    </source>
</evidence>
<feature type="region of interest" description="Disordered" evidence="10">
    <location>
        <begin position="1"/>
        <end position="28"/>
    </location>
</feature>
<evidence type="ECO:0000256" key="8">
    <source>
        <dbReference type="ARBA" id="ARBA00048679"/>
    </source>
</evidence>
<feature type="region of interest" description="Disordered" evidence="10">
    <location>
        <begin position="141"/>
        <end position="160"/>
    </location>
</feature>
<dbReference type="PANTHER" id="PTHR24346:SF49">
    <property type="entry name" value="NIM1 SERINE_THREONINE PROTEIN KINASE"/>
    <property type="match status" value="1"/>
</dbReference>
<dbReference type="InterPro" id="IPR000719">
    <property type="entry name" value="Prot_kinase_dom"/>
</dbReference>
<dbReference type="Proteomes" id="UP000675881">
    <property type="component" value="Chromosome 3"/>
</dbReference>
<dbReference type="SMART" id="SM00220">
    <property type="entry name" value="S_TKc"/>
    <property type="match status" value="1"/>
</dbReference>
<evidence type="ECO:0000256" key="4">
    <source>
        <dbReference type="ARBA" id="ARBA00022741"/>
    </source>
</evidence>
<reference evidence="12" key="1">
    <citation type="submission" date="2021-02" db="EMBL/GenBank/DDBJ databases">
        <authorList>
            <person name="Bekaert M."/>
        </authorList>
    </citation>
    <scope>NUCLEOTIDE SEQUENCE</scope>
    <source>
        <strain evidence="12">IoA-00</strain>
    </source>
</reference>
<evidence type="ECO:0000256" key="7">
    <source>
        <dbReference type="ARBA" id="ARBA00047899"/>
    </source>
</evidence>
<keyword evidence="5" id="KW-0418">Kinase</keyword>
<comment type="catalytic activity">
    <reaction evidence="7">
        <text>L-threonyl-[protein] + ATP = O-phospho-L-threonyl-[protein] + ADP + H(+)</text>
        <dbReference type="Rhea" id="RHEA:46608"/>
        <dbReference type="Rhea" id="RHEA-COMP:11060"/>
        <dbReference type="Rhea" id="RHEA-COMP:11605"/>
        <dbReference type="ChEBI" id="CHEBI:15378"/>
        <dbReference type="ChEBI" id="CHEBI:30013"/>
        <dbReference type="ChEBI" id="CHEBI:30616"/>
        <dbReference type="ChEBI" id="CHEBI:61977"/>
        <dbReference type="ChEBI" id="CHEBI:456216"/>
        <dbReference type="EC" id="2.7.11.1"/>
    </reaction>
</comment>
<comment type="catalytic activity">
    <reaction evidence="8">
        <text>L-seryl-[protein] + ATP = O-phospho-L-seryl-[protein] + ADP + H(+)</text>
        <dbReference type="Rhea" id="RHEA:17989"/>
        <dbReference type="Rhea" id="RHEA-COMP:9863"/>
        <dbReference type="Rhea" id="RHEA-COMP:11604"/>
        <dbReference type="ChEBI" id="CHEBI:15378"/>
        <dbReference type="ChEBI" id="CHEBI:29999"/>
        <dbReference type="ChEBI" id="CHEBI:30616"/>
        <dbReference type="ChEBI" id="CHEBI:83421"/>
        <dbReference type="ChEBI" id="CHEBI:456216"/>
        <dbReference type="EC" id="2.7.11.1"/>
    </reaction>
</comment>
<dbReference type="InterPro" id="IPR008271">
    <property type="entry name" value="Ser/Thr_kinase_AS"/>
</dbReference>
<accession>A0A7R8CUJ2</accession>
<dbReference type="OrthoDB" id="193931at2759"/>